<evidence type="ECO:0000313" key="2">
    <source>
        <dbReference type="Proteomes" id="UP000194946"/>
    </source>
</evidence>
<comment type="caution">
    <text evidence="1">The sequence shown here is derived from an EMBL/GenBank/DDBJ whole genome shotgun (WGS) entry which is preliminary data.</text>
</comment>
<organism evidence="1 2">
    <name type="scientific">Commensalibacter intestini</name>
    <dbReference type="NCBI Taxonomy" id="479936"/>
    <lineage>
        <taxon>Bacteria</taxon>
        <taxon>Pseudomonadati</taxon>
        <taxon>Pseudomonadota</taxon>
        <taxon>Alphaproteobacteria</taxon>
        <taxon>Acetobacterales</taxon>
        <taxon>Acetobacteraceae</taxon>
    </lineage>
</organism>
<protein>
    <submittedName>
        <fullName evidence="1">Uncharacterized protein</fullName>
    </submittedName>
</protein>
<dbReference type="RefSeq" id="WP_040364053.1">
    <property type="nucleotide sequence ID" value="NZ_JOPB01000011.1"/>
</dbReference>
<sequence length="110" mass="12211">MFVEVIIKLKKHFILYLFILFLTGCSGTSTQQITIYKSLGEIQCQAKTGSIAMIRQELFNANIYVFGKGIKGDDGVARITVCGASTGEIGIFVIKQQDYKKAKALGFMQY</sequence>
<gene>
    <name evidence="1" type="ORF">HK18_00650</name>
</gene>
<dbReference type="AlphaFoldDB" id="A0A251ZT99"/>
<evidence type="ECO:0000313" key="1">
    <source>
        <dbReference type="EMBL" id="OUI77899.1"/>
    </source>
</evidence>
<reference evidence="2" key="1">
    <citation type="submission" date="2014-06" db="EMBL/GenBank/DDBJ databases">
        <authorList>
            <person name="Winans N.J."/>
            <person name="Newell P.D."/>
            <person name="Douglas A.E."/>
        </authorList>
    </citation>
    <scope>NUCLEOTIDE SEQUENCE [LARGE SCALE GENOMIC DNA]</scope>
    <source>
        <strain evidence="2">DmL_052</strain>
    </source>
</reference>
<keyword evidence="2" id="KW-1185">Reference proteome</keyword>
<dbReference type="Proteomes" id="UP000194946">
    <property type="component" value="Unassembled WGS sequence"/>
</dbReference>
<dbReference type="EMBL" id="JOPB01000011">
    <property type="protein sequence ID" value="OUI77899.1"/>
    <property type="molecule type" value="Genomic_DNA"/>
</dbReference>
<name>A0A251ZT99_9PROT</name>
<proteinExistence type="predicted"/>
<accession>A0A251ZT99</accession>